<comment type="caution">
    <text evidence="3">The sequence shown here is derived from an EMBL/GenBank/DDBJ whole genome shotgun (WGS) entry which is preliminary data.</text>
</comment>
<keyword evidence="2" id="KW-0812">Transmembrane</keyword>
<sequence>MSTRDNPIRPPPVTHLAYLRSYSSPSHFHSTTSYNAFARPRLKLHPRSTTQPHFLARDAPPAPETHALSPVNSSTSSTSSNASSTRGLLSTERKHRRDDAESNWQEGMEEEDEEFSGRGPWRRRAHEWNPWIAGSLQILLNVTMIALFSTPPDSRKWVLFANAVGSVVAFVFGIITLEFRRIWKTKEVRPVDFFLFVAAVCNAVAISFMFVAVFRGYVGG</sequence>
<proteinExistence type="predicted"/>
<keyword evidence="4" id="KW-1185">Reference proteome</keyword>
<evidence type="ECO:0000313" key="4">
    <source>
        <dbReference type="Proteomes" id="UP000322245"/>
    </source>
</evidence>
<feature type="compositionally biased region" description="Low complexity" evidence="1">
    <location>
        <begin position="72"/>
        <end position="85"/>
    </location>
</feature>
<feature type="transmembrane region" description="Helical" evidence="2">
    <location>
        <begin position="157"/>
        <end position="179"/>
    </location>
</feature>
<evidence type="ECO:0000256" key="1">
    <source>
        <dbReference type="SAM" id="MobiDB-lite"/>
    </source>
</evidence>
<gene>
    <name evidence="3" type="ORF">B9479_005808</name>
</gene>
<protein>
    <submittedName>
        <fullName evidence="3">Uncharacterized protein</fullName>
    </submittedName>
</protein>
<dbReference type="AlphaFoldDB" id="A0A5D3ATH2"/>
<reference evidence="3 4" key="1">
    <citation type="submission" date="2017-05" db="EMBL/GenBank/DDBJ databases">
        <title>The Genome Sequence of Tsuchiyaea wingfieldii DSM 27421.</title>
        <authorList>
            <person name="Cuomo C."/>
            <person name="Passer A."/>
            <person name="Billmyre B."/>
            <person name="Heitman J."/>
        </authorList>
    </citation>
    <scope>NUCLEOTIDE SEQUENCE [LARGE SCALE GENOMIC DNA]</scope>
    <source>
        <strain evidence="3 4">DSM 27421</strain>
    </source>
</reference>
<organism evidence="3 4">
    <name type="scientific">Cryptococcus floricola</name>
    <dbReference type="NCBI Taxonomy" id="2591691"/>
    <lineage>
        <taxon>Eukaryota</taxon>
        <taxon>Fungi</taxon>
        <taxon>Dikarya</taxon>
        <taxon>Basidiomycota</taxon>
        <taxon>Agaricomycotina</taxon>
        <taxon>Tremellomycetes</taxon>
        <taxon>Tremellales</taxon>
        <taxon>Cryptococcaceae</taxon>
        <taxon>Cryptococcus</taxon>
    </lineage>
</organism>
<dbReference type="Proteomes" id="UP000322245">
    <property type="component" value="Unassembled WGS sequence"/>
</dbReference>
<evidence type="ECO:0000313" key="3">
    <source>
        <dbReference type="EMBL" id="TYJ53539.1"/>
    </source>
</evidence>
<keyword evidence="2" id="KW-0472">Membrane</keyword>
<keyword evidence="2" id="KW-1133">Transmembrane helix</keyword>
<feature type="transmembrane region" description="Helical" evidence="2">
    <location>
        <begin position="191"/>
        <end position="214"/>
    </location>
</feature>
<name>A0A5D3ATH2_9TREE</name>
<feature type="transmembrane region" description="Helical" evidence="2">
    <location>
        <begin position="131"/>
        <end position="151"/>
    </location>
</feature>
<evidence type="ECO:0000256" key="2">
    <source>
        <dbReference type="SAM" id="Phobius"/>
    </source>
</evidence>
<accession>A0A5D3ATH2</accession>
<feature type="region of interest" description="Disordered" evidence="1">
    <location>
        <begin position="52"/>
        <end position="119"/>
    </location>
</feature>
<dbReference type="EMBL" id="NIDF01000085">
    <property type="protein sequence ID" value="TYJ53539.1"/>
    <property type="molecule type" value="Genomic_DNA"/>
</dbReference>